<dbReference type="GO" id="GO:0004794">
    <property type="term" value="F:threonine deaminase activity"/>
    <property type="evidence" value="ECO:0007669"/>
    <property type="project" value="TreeGrafter"/>
</dbReference>
<dbReference type="GO" id="GO:0006567">
    <property type="term" value="P:L-threonine catabolic process"/>
    <property type="evidence" value="ECO:0007669"/>
    <property type="project" value="TreeGrafter"/>
</dbReference>
<evidence type="ECO:0000256" key="3">
    <source>
        <dbReference type="ARBA" id="ARBA00023239"/>
    </source>
</evidence>
<protein>
    <submittedName>
        <fullName evidence="5">Pyridoxal-phosphate dependent enzyme</fullName>
    </submittedName>
</protein>
<name>A0A7J3X565_THEPE</name>
<dbReference type="Gene3D" id="3.40.50.1100">
    <property type="match status" value="2"/>
</dbReference>
<sequence length="367" mass="39064">MARCELKCFGCGRLYGLAERVWRCSCSGVLDVVCEERAFEPDPGRRGVWRYWRALPPAGSPVSLGEGGTPLVEREHRGLKVLFKLEYLNPTGSFKDRGSAVAISHLRDIGVDAVVVDSSGNAGASMAAYASAAGLRCRVYVPRGAPLYKRLQIAAYGAELVEAESREAASLKAQSCEEGFYAGHLWNPFFIEGCATLAFEAYEEHGVPDAVVLPVGSGTLLLGVHKGFRLLVESGLAGSIPRIYAVQAESNAPLHREIHGREYPALSREVVADGIAVPNPPRLKQVASAVRESGGGVVVVRNDEIPGALRSLARMGFLVEPTSAVVLPAVEKLRAEGLLDAGERVLVPLTGSGLKAAERVAKLLGLA</sequence>
<dbReference type="AlphaFoldDB" id="A0A7J3X565"/>
<dbReference type="Pfam" id="PF00291">
    <property type="entry name" value="PALP"/>
    <property type="match status" value="1"/>
</dbReference>
<accession>A0A7J3X565</accession>
<comment type="cofactor">
    <cofactor evidence="1">
        <name>pyridoxal 5'-phosphate</name>
        <dbReference type="ChEBI" id="CHEBI:597326"/>
    </cofactor>
</comment>
<dbReference type="GO" id="GO:0009097">
    <property type="term" value="P:isoleucine biosynthetic process"/>
    <property type="evidence" value="ECO:0007669"/>
    <property type="project" value="TreeGrafter"/>
</dbReference>
<dbReference type="EMBL" id="DRZM01000042">
    <property type="protein sequence ID" value="HHP04368.1"/>
    <property type="molecule type" value="Genomic_DNA"/>
</dbReference>
<keyword evidence="2" id="KW-0663">Pyridoxal phosphate</keyword>
<dbReference type="GO" id="GO:0003941">
    <property type="term" value="F:L-serine ammonia-lyase activity"/>
    <property type="evidence" value="ECO:0007669"/>
    <property type="project" value="TreeGrafter"/>
</dbReference>
<dbReference type="GO" id="GO:0006565">
    <property type="term" value="P:L-serine catabolic process"/>
    <property type="evidence" value="ECO:0007669"/>
    <property type="project" value="TreeGrafter"/>
</dbReference>
<proteinExistence type="predicted"/>
<dbReference type="InterPro" id="IPR001926">
    <property type="entry name" value="TrpB-like_PALP"/>
</dbReference>
<evidence type="ECO:0000259" key="4">
    <source>
        <dbReference type="Pfam" id="PF00291"/>
    </source>
</evidence>
<feature type="domain" description="Tryptophan synthase beta chain-like PALP" evidence="4">
    <location>
        <begin position="62"/>
        <end position="351"/>
    </location>
</feature>
<dbReference type="PRINTS" id="PR00469">
    <property type="entry name" value="PNDRDTASEII"/>
</dbReference>
<gene>
    <name evidence="5" type="ORF">ENM88_01285</name>
</gene>
<dbReference type="PANTHER" id="PTHR48078:SF6">
    <property type="entry name" value="L-THREONINE DEHYDRATASE CATABOLIC TDCB"/>
    <property type="match status" value="1"/>
</dbReference>
<reference evidence="5" key="1">
    <citation type="journal article" date="2020" name="mSystems">
        <title>Genome- and Community-Level Interaction Insights into Carbon Utilization and Element Cycling Functions of Hydrothermarchaeota in Hydrothermal Sediment.</title>
        <authorList>
            <person name="Zhou Z."/>
            <person name="Liu Y."/>
            <person name="Xu W."/>
            <person name="Pan J."/>
            <person name="Luo Z.H."/>
            <person name="Li M."/>
        </authorList>
    </citation>
    <scope>NUCLEOTIDE SEQUENCE [LARGE SCALE GENOMIC DNA]</scope>
    <source>
        <strain evidence="5">SpSt-1125</strain>
    </source>
</reference>
<dbReference type="InterPro" id="IPR036052">
    <property type="entry name" value="TrpB-like_PALP_sf"/>
</dbReference>
<dbReference type="InterPro" id="IPR050147">
    <property type="entry name" value="Ser/Thr_Dehydratase"/>
</dbReference>
<evidence type="ECO:0000313" key="5">
    <source>
        <dbReference type="EMBL" id="HHP04368.1"/>
    </source>
</evidence>
<dbReference type="SUPFAM" id="SSF53686">
    <property type="entry name" value="Tryptophan synthase beta subunit-like PLP-dependent enzymes"/>
    <property type="match status" value="1"/>
</dbReference>
<evidence type="ECO:0000256" key="1">
    <source>
        <dbReference type="ARBA" id="ARBA00001933"/>
    </source>
</evidence>
<comment type="caution">
    <text evidence="5">The sequence shown here is derived from an EMBL/GenBank/DDBJ whole genome shotgun (WGS) entry which is preliminary data.</text>
</comment>
<organism evidence="5">
    <name type="scientific">Thermofilum pendens</name>
    <dbReference type="NCBI Taxonomy" id="2269"/>
    <lineage>
        <taxon>Archaea</taxon>
        <taxon>Thermoproteota</taxon>
        <taxon>Thermoprotei</taxon>
        <taxon>Thermofilales</taxon>
        <taxon>Thermofilaceae</taxon>
        <taxon>Thermofilum</taxon>
    </lineage>
</organism>
<dbReference type="PANTHER" id="PTHR48078">
    <property type="entry name" value="THREONINE DEHYDRATASE, MITOCHONDRIAL-RELATED"/>
    <property type="match status" value="1"/>
</dbReference>
<evidence type="ECO:0000256" key="2">
    <source>
        <dbReference type="ARBA" id="ARBA00022898"/>
    </source>
</evidence>
<keyword evidence="3" id="KW-0456">Lyase</keyword>